<dbReference type="HOGENOM" id="CLU_000604_1_22_5"/>
<dbReference type="InterPro" id="IPR003593">
    <property type="entry name" value="AAA+_ATPase"/>
</dbReference>
<keyword evidence="3" id="KW-0067">ATP-binding</keyword>
<keyword evidence="6" id="KW-1185">Reference proteome</keyword>
<dbReference type="SMART" id="SM00382">
    <property type="entry name" value="AAA"/>
    <property type="match status" value="1"/>
</dbReference>
<dbReference type="AlphaFoldDB" id="S9SN46"/>
<organism evidence="5 6">
    <name type="scientific">Rubellimicrobium thermophilum DSM 16684</name>
    <dbReference type="NCBI Taxonomy" id="1123069"/>
    <lineage>
        <taxon>Bacteria</taxon>
        <taxon>Pseudomonadati</taxon>
        <taxon>Pseudomonadota</taxon>
        <taxon>Alphaproteobacteria</taxon>
        <taxon>Rhodobacterales</taxon>
        <taxon>Roseobacteraceae</taxon>
        <taxon>Rubellimicrobium</taxon>
    </lineage>
</organism>
<comment type="caution">
    <text evidence="5">The sequence shown here is derived from an EMBL/GenBank/DDBJ whole genome shotgun (WGS) entry which is preliminary data.</text>
</comment>
<reference evidence="5 6" key="1">
    <citation type="journal article" date="2013" name="Stand. Genomic Sci.">
        <title>Genome sequence of the reddish-pigmented Rubellimicrobium thermophilum type strain (DSM 16684(T)), a member of the Roseobacter clade.</title>
        <authorList>
            <person name="Fiebig A."/>
            <person name="Riedel T."/>
            <person name="Gronow S."/>
            <person name="Petersen J."/>
            <person name="Klenk H.P."/>
            <person name="Goker M."/>
        </authorList>
    </citation>
    <scope>NUCLEOTIDE SEQUENCE [LARGE SCALE GENOMIC DNA]</scope>
    <source>
        <strain evidence="5 6">DSM 16684</strain>
    </source>
</reference>
<dbReference type="Pfam" id="PF00005">
    <property type="entry name" value="ABC_tran"/>
    <property type="match status" value="1"/>
</dbReference>
<dbReference type="RefSeq" id="WP_021096222.1">
    <property type="nucleotide sequence ID" value="NZ_KE557318.1"/>
</dbReference>
<protein>
    <submittedName>
        <fullName evidence="5">ABC-type transport system involved</fullName>
    </submittedName>
</protein>
<evidence type="ECO:0000259" key="4">
    <source>
        <dbReference type="PROSITE" id="PS50893"/>
    </source>
</evidence>
<name>S9SN46_9RHOB</name>
<keyword evidence="2" id="KW-0547">Nucleotide-binding</keyword>
<dbReference type="OrthoDB" id="9802264at2"/>
<accession>S9SN46</accession>
<dbReference type="PANTHER" id="PTHR43023">
    <property type="entry name" value="PROTEIN TRIGALACTOSYLDIACYLGLYCEROL 3, CHLOROPLASTIC"/>
    <property type="match status" value="1"/>
</dbReference>
<evidence type="ECO:0000256" key="3">
    <source>
        <dbReference type="ARBA" id="ARBA00022840"/>
    </source>
</evidence>
<dbReference type="InterPro" id="IPR017871">
    <property type="entry name" value="ABC_transporter-like_CS"/>
</dbReference>
<dbReference type="Gene3D" id="3.40.50.300">
    <property type="entry name" value="P-loop containing nucleotide triphosphate hydrolases"/>
    <property type="match status" value="1"/>
</dbReference>
<sequence length="250" mass="26301">MSTPAISVRGLRKSFGATPVLDGIDLDVARGESLVIVGGSGTGKSVLLRCILGLMRADAGTIRLDGQDATGGAPEAFLRRFGMLFQGGALFDSLPVWRNVAFRLLHDGMPPNEARARAVAALAAVGLSGRVADLYPAELSGGMQKRAALARAIAARPSVLFFDEPTAGLDPILATVINRLIREQVTALGATAVTITHDLTTVRMVADRVALLHDGRLRWTGPVSAFETSDDPHVAQFITGRADGPIATLR</sequence>
<feature type="domain" description="ABC transporter" evidence="4">
    <location>
        <begin position="6"/>
        <end position="239"/>
    </location>
</feature>
<dbReference type="EMBL" id="AOLV01000001">
    <property type="protein sequence ID" value="EPX87869.1"/>
    <property type="molecule type" value="Genomic_DNA"/>
</dbReference>
<keyword evidence="1" id="KW-0813">Transport</keyword>
<dbReference type="SUPFAM" id="SSF52540">
    <property type="entry name" value="P-loop containing nucleoside triphosphate hydrolases"/>
    <property type="match status" value="1"/>
</dbReference>
<dbReference type="PATRIC" id="fig|1123069.3.peg.77"/>
<dbReference type="InterPro" id="IPR027417">
    <property type="entry name" value="P-loop_NTPase"/>
</dbReference>
<dbReference type="GO" id="GO:0005524">
    <property type="term" value="F:ATP binding"/>
    <property type="evidence" value="ECO:0007669"/>
    <property type="project" value="UniProtKB-KW"/>
</dbReference>
<dbReference type="GO" id="GO:0016887">
    <property type="term" value="F:ATP hydrolysis activity"/>
    <property type="evidence" value="ECO:0007669"/>
    <property type="project" value="InterPro"/>
</dbReference>
<evidence type="ECO:0000256" key="2">
    <source>
        <dbReference type="ARBA" id="ARBA00022741"/>
    </source>
</evidence>
<dbReference type="InterPro" id="IPR003439">
    <property type="entry name" value="ABC_transporter-like_ATP-bd"/>
</dbReference>
<dbReference type="PANTHER" id="PTHR43023:SF3">
    <property type="entry name" value="PROTEIN TRIGALACTOSYLDIACYLGLYCEROL 3, CHLOROPLASTIC"/>
    <property type="match status" value="1"/>
</dbReference>
<evidence type="ECO:0000256" key="1">
    <source>
        <dbReference type="ARBA" id="ARBA00022448"/>
    </source>
</evidence>
<proteinExistence type="predicted"/>
<evidence type="ECO:0000313" key="5">
    <source>
        <dbReference type="EMBL" id="EPX87869.1"/>
    </source>
</evidence>
<gene>
    <name evidence="5" type="ORF">ruthe_00074</name>
</gene>
<dbReference type="PROSITE" id="PS00211">
    <property type="entry name" value="ABC_TRANSPORTER_1"/>
    <property type="match status" value="1"/>
</dbReference>
<dbReference type="PROSITE" id="PS50893">
    <property type="entry name" value="ABC_TRANSPORTER_2"/>
    <property type="match status" value="1"/>
</dbReference>
<evidence type="ECO:0000313" key="6">
    <source>
        <dbReference type="Proteomes" id="UP000015346"/>
    </source>
</evidence>
<dbReference type="Proteomes" id="UP000015346">
    <property type="component" value="Unassembled WGS sequence"/>
</dbReference>
<dbReference type="STRING" id="1123069.ruthe_00074"/>